<feature type="chain" id="PRO_5045866821" description="Secreted protein" evidence="2">
    <location>
        <begin position="24"/>
        <end position="80"/>
    </location>
</feature>
<evidence type="ECO:0000256" key="1">
    <source>
        <dbReference type="SAM" id="MobiDB-lite"/>
    </source>
</evidence>
<organism evidence="3 4">
    <name type="scientific">Methylobacterium isbiliense</name>
    <dbReference type="NCBI Taxonomy" id="315478"/>
    <lineage>
        <taxon>Bacteria</taxon>
        <taxon>Pseudomonadati</taxon>
        <taxon>Pseudomonadota</taxon>
        <taxon>Alphaproteobacteria</taxon>
        <taxon>Hyphomicrobiales</taxon>
        <taxon>Methylobacteriaceae</taxon>
        <taxon>Methylobacterium</taxon>
    </lineage>
</organism>
<feature type="compositionally biased region" description="Basic and acidic residues" evidence="1">
    <location>
        <begin position="34"/>
        <end position="68"/>
    </location>
</feature>
<gene>
    <name evidence="3" type="ORF">GMJLKIPL_4966</name>
</gene>
<sequence>MQRFRITLAIAGVLLFARSGAAAPDPARFGEPPARLRQESVPRAPHRPDRSVDGKVGTESDQRPRRGDGSIGWWGVDRGM</sequence>
<keyword evidence="2" id="KW-0732">Signal</keyword>
<accession>A0ABQ4SIG8</accession>
<name>A0ABQ4SIG8_9HYPH</name>
<reference evidence="3" key="1">
    <citation type="journal article" date="2021" name="Front. Microbiol.">
        <title>Comprehensive Comparative Genomics and Phenotyping of Methylobacterium Species.</title>
        <authorList>
            <person name="Alessa O."/>
            <person name="Ogura Y."/>
            <person name="Fujitani Y."/>
            <person name="Takami H."/>
            <person name="Hayashi T."/>
            <person name="Sahin N."/>
            <person name="Tani A."/>
        </authorList>
    </citation>
    <scope>NUCLEOTIDE SEQUENCE</scope>
    <source>
        <strain evidence="3">DSM 17168</strain>
    </source>
</reference>
<protein>
    <recommendedName>
        <fullName evidence="5">Secreted protein</fullName>
    </recommendedName>
</protein>
<reference evidence="3" key="2">
    <citation type="submission" date="2021-08" db="EMBL/GenBank/DDBJ databases">
        <authorList>
            <person name="Tani A."/>
            <person name="Ola A."/>
            <person name="Ogura Y."/>
            <person name="Katsura K."/>
            <person name="Hayashi T."/>
        </authorList>
    </citation>
    <scope>NUCLEOTIDE SEQUENCE</scope>
    <source>
        <strain evidence="3">DSM 17168</strain>
    </source>
</reference>
<evidence type="ECO:0000313" key="4">
    <source>
        <dbReference type="Proteomes" id="UP001055153"/>
    </source>
</evidence>
<dbReference type="EMBL" id="BPQQ01000067">
    <property type="protein sequence ID" value="GJE03015.1"/>
    <property type="molecule type" value="Genomic_DNA"/>
</dbReference>
<evidence type="ECO:0008006" key="5">
    <source>
        <dbReference type="Google" id="ProtNLM"/>
    </source>
</evidence>
<evidence type="ECO:0000313" key="3">
    <source>
        <dbReference type="EMBL" id="GJE03015.1"/>
    </source>
</evidence>
<feature type="signal peptide" evidence="2">
    <location>
        <begin position="1"/>
        <end position="23"/>
    </location>
</feature>
<feature type="region of interest" description="Disordered" evidence="1">
    <location>
        <begin position="21"/>
        <end position="80"/>
    </location>
</feature>
<comment type="caution">
    <text evidence="3">The sequence shown here is derived from an EMBL/GenBank/DDBJ whole genome shotgun (WGS) entry which is preliminary data.</text>
</comment>
<evidence type="ECO:0000256" key="2">
    <source>
        <dbReference type="SAM" id="SignalP"/>
    </source>
</evidence>
<keyword evidence="4" id="KW-1185">Reference proteome</keyword>
<proteinExistence type="predicted"/>
<dbReference type="Proteomes" id="UP001055153">
    <property type="component" value="Unassembled WGS sequence"/>
</dbReference>